<feature type="compositionally biased region" description="Low complexity" evidence="2">
    <location>
        <begin position="495"/>
        <end position="515"/>
    </location>
</feature>
<organism evidence="4 5">
    <name type="scientific">Puccinia striiformis</name>
    <dbReference type="NCBI Taxonomy" id="27350"/>
    <lineage>
        <taxon>Eukaryota</taxon>
        <taxon>Fungi</taxon>
        <taxon>Dikarya</taxon>
        <taxon>Basidiomycota</taxon>
        <taxon>Pucciniomycotina</taxon>
        <taxon>Pucciniomycetes</taxon>
        <taxon>Pucciniales</taxon>
        <taxon>Pucciniaceae</taxon>
        <taxon>Puccinia</taxon>
    </lineage>
</organism>
<feature type="compositionally biased region" description="Polar residues" evidence="2">
    <location>
        <begin position="17"/>
        <end position="35"/>
    </location>
</feature>
<evidence type="ECO:0000256" key="1">
    <source>
        <dbReference type="ARBA" id="ARBA00010402"/>
    </source>
</evidence>
<evidence type="ECO:0008006" key="6">
    <source>
        <dbReference type="Google" id="ProtNLM"/>
    </source>
</evidence>
<protein>
    <recommendedName>
        <fullName evidence="6">RING-type domain-containing protein</fullName>
    </recommendedName>
</protein>
<dbReference type="InterPro" id="IPR039301">
    <property type="entry name" value="Sip5/DA2"/>
</dbReference>
<feature type="region of interest" description="Disordered" evidence="2">
    <location>
        <begin position="329"/>
        <end position="412"/>
    </location>
</feature>
<dbReference type="PANTHER" id="PTHR31315:SF1">
    <property type="entry name" value="PROTEIN SIP5"/>
    <property type="match status" value="1"/>
</dbReference>
<dbReference type="PANTHER" id="PTHR31315">
    <property type="entry name" value="PROTEIN SIP5"/>
    <property type="match status" value="1"/>
</dbReference>
<feature type="region of interest" description="Disordered" evidence="2">
    <location>
        <begin position="716"/>
        <end position="758"/>
    </location>
</feature>
<evidence type="ECO:0000256" key="3">
    <source>
        <dbReference type="SAM" id="SignalP"/>
    </source>
</evidence>
<feature type="compositionally biased region" description="Low complexity" evidence="2">
    <location>
        <begin position="334"/>
        <end position="356"/>
    </location>
</feature>
<sequence length="782" mass="86506">MLSCLVIIVIISSTEGWSSAETVKKNSNCTTPTKNQQRENKNDEMGNNPSSHTQQQQQQHQQQQQQHSRASAPATPTGNHHHQQQQHQPTIIDSNLPPPTTTFIDGGYLFPLSNIYPSSPQDWLHPIVQQLILDRRLAPFYRGLEDWEPDWDRQTLAHTLQSITFSRVNSIKQIQKVERQESLEQPSTSTSVSKSASISKRFTKNLLLDHPSTQLSINQNHQNIDPQSAINLSHNVRQQIFEAVLNAQIRPNEIDQYIPQTVECPICFLYYPPNINLSRCCQQPICTECFTQIKRTDPTPQEIKSEPACCPYCVESNFGVTYEPPPLHKRTDWNSPASVSNSSTTTTDTLAVPVPTSLASSPPTNQDNISSQSAPNPSGMMNLEVGRTMMSDETESPKMKRRQTTSHTSKEVVTTDSIQVDWQSKLDAIKAVVQRRANRRIIFRQEGDRLIPVGITSSRDPNGSAFLAAFEQHSQHESASNPSTISRRGLSSLISGNHHSPTPSSHPTTTSTSTGSGSGGTVRRQRTTGGENSNNNYGVDLEELMIMEAMRLSLVEEEDRKKKAVEEEEKFKKISEAINDACFLLKGTEQSASTSIQHSNTPATPTTPTPTRRLNAILSNPNTLSPVLITHQLSPSHHDHHDGGETHSPLTMNPNPLDDLRHQHQTIIDNHPLSDTDSSPVALVPSSAIPIHDSSDHHPLHSLIFSPINTTLAGSPTTTTPIDNPLLFTSDNHPPSSSNNPFIRNPSPPPPSDAHSTLSLSSALPSLSHPHHVSFFFPRLDS</sequence>
<keyword evidence="5" id="KW-1185">Reference proteome</keyword>
<dbReference type="VEuPathDB" id="FungiDB:PSHT_05353"/>
<feature type="compositionally biased region" description="Polar residues" evidence="2">
    <location>
        <begin position="357"/>
        <end position="376"/>
    </location>
</feature>
<evidence type="ECO:0000256" key="2">
    <source>
        <dbReference type="SAM" id="MobiDB-lite"/>
    </source>
</evidence>
<accession>A0A2S4VKZ5</accession>
<dbReference type="EMBL" id="PKSL01000049">
    <property type="protein sequence ID" value="POW10118.1"/>
    <property type="molecule type" value="Genomic_DNA"/>
</dbReference>
<gene>
    <name evidence="4" type="ORF">PSTT_06347</name>
</gene>
<proteinExistence type="inferred from homology"/>
<name>A0A2S4VKZ5_9BASI</name>
<comment type="similarity">
    <text evidence="1">Belongs to the SIP5 family.</text>
</comment>
<dbReference type="Proteomes" id="UP000239156">
    <property type="component" value="Unassembled WGS sequence"/>
</dbReference>
<evidence type="ECO:0000313" key="5">
    <source>
        <dbReference type="Proteomes" id="UP000239156"/>
    </source>
</evidence>
<feature type="region of interest" description="Disordered" evidence="2">
    <location>
        <begin position="17"/>
        <end position="97"/>
    </location>
</feature>
<dbReference type="AlphaFoldDB" id="A0A2S4VKZ5"/>
<comment type="caution">
    <text evidence="4">The sequence shown here is derived from an EMBL/GenBank/DDBJ whole genome shotgun (WGS) entry which is preliminary data.</text>
</comment>
<keyword evidence="3" id="KW-0732">Signal</keyword>
<feature type="region of interest" description="Disordered" evidence="2">
    <location>
        <begin position="472"/>
        <end position="537"/>
    </location>
</feature>
<dbReference type="VEuPathDB" id="FungiDB:PSTT_06347"/>
<feature type="signal peptide" evidence="3">
    <location>
        <begin position="1"/>
        <end position="16"/>
    </location>
</feature>
<dbReference type="CDD" id="cd24139">
    <property type="entry name" value="SIP5-like"/>
    <property type="match status" value="1"/>
</dbReference>
<evidence type="ECO:0000313" key="4">
    <source>
        <dbReference type="EMBL" id="POW10118.1"/>
    </source>
</evidence>
<feature type="chain" id="PRO_5015589768" description="RING-type domain-containing protein" evidence="3">
    <location>
        <begin position="17"/>
        <end position="782"/>
    </location>
</feature>
<reference evidence="4" key="1">
    <citation type="submission" date="2017-12" db="EMBL/GenBank/DDBJ databases">
        <title>Gene loss provides genomic basis for host adaptation in cereal stripe rust fungi.</title>
        <authorList>
            <person name="Xia C."/>
        </authorList>
    </citation>
    <scope>NUCLEOTIDE SEQUENCE [LARGE SCALE GENOMIC DNA]</scope>
    <source>
        <strain evidence="4">93-210</strain>
    </source>
</reference>
<feature type="compositionally biased region" description="Low complexity" evidence="2">
    <location>
        <begin position="54"/>
        <end position="67"/>
    </location>
</feature>
<dbReference type="GO" id="GO:0005737">
    <property type="term" value="C:cytoplasm"/>
    <property type="evidence" value="ECO:0007669"/>
    <property type="project" value="TreeGrafter"/>
</dbReference>
<feature type="compositionally biased region" description="Low complexity" evidence="2">
    <location>
        <begin position="732"/>
        <end position="745"/>
    </location>
</feature>
<feature type="compositionally biased region" description="Polar residues" evidence="2">
    <location>
        <begin position="477"/>
        <end position="486"/>
    </location>
</feature>